<protein>
    <submittedName>
        <fullName evidence="2">F-box associated interaction domain</fullName>
    </submittedName>
</protein>
<evidence type="ECO:0000259" key="1">
    <source>
        <dbReference type="PROSITE" id="PS50181"/>
    </source>
</evidence>
<dbReference type="EMBL" id="JAEFBJ010000005">
    <property type="protein sequence ID" value="KAG7611850.1"/>
    <property type="molecule type" value="Genomic_DNA"/>
</dbReference>
<dbReference type="CDD" id="cd22157">
    <property type="entry name" value="F-box_AtFBW1-like"/>
    <property type="match status" value="1"/>
</dbReference>
<dbReference type="Pfam" id="PF00646">
    <property type="entry name" value="F-box"/>
    <property type="match status" value="1"/>
</dbReference>
<dbReference type="Proteomes" id="UP000694251">
    <property type="component" value="Chromosome 5"/>
</dbReference>
<dbReference type="InterPro" id="IPR017451">
    <property type="entry name" value="F-box-assoc_interact_dom"/>
</dbReference>
<feature type="non-terminal residue" evidence="2">
    <location>
        <position position="1"/>
    </location>
</feature>
<comment type="caution">
    <text evidence="2">The sequence shown here is derived from an EMBL/GenBank/DDBJ whole genome shotgun (WGS) entry which is preliminary data.</text>
</comment>
<organism evidence="2 3">
    <name type="scientific">Arabidopsis suecica</name>
    <name type="common">Swedish thale-cress</name>
    <name type="synonym">Cardaminopsis suecica</name>
    <dbReference type="NCBI Taxonomy" id="45249"/>
    <lineage>
        <taxon>Eukaryota</taxon>
        <taxon>Viridiplantae</taxon>
        <taxon>Streptophyta</taxon>
        <taxon>Embryophyta</taxon>
        <taxon>Tracheophyta</taxon>
        <taxon>Spermatophyta</taxon>
        <taxon>Magnoliopsida</taxon>
        <taxon>eudicotyledons</taxon>
        <taxon>Gunneridae</taxon>
        <taxon>Pentapetalae</taxon>
        <taxon>rosids</taxon>
        <taxon>malvids</taxon>
        <taxon>Brassicales</taxon>
        <taxon>Brassicaceae</taxon>
        <taxon>Camelineae</taxon>
        <taxon>Arabidopsis</taxon>
    </lineage>
</organism>
<reference evidence="2 3" key="1">
    <citation type="submission" date="2020-12" db="EMBL/GenBank/DDBJ databases">
        <title>Concerted genomic and epigenomic changes stabilize Arabidopsis allopolyploids.</title>
        <authorList>
            <person name="Chen Z."/>
        </authorList>
    </citation>
    <scope>NUCLEOTIDE SEQUENCE [LARGE SCALE GENOMIC DNA]</scope>
    <source>
        <strain evidence="2">As9502</strain>
        <tissue evidence="2">Leaf</tissue>
    </source>
</reference>
<evidence type="ECO:0000313" key="3">
    <source>
        <dbReference type="Proteomes" id="UP000694251"/>
    </source>
</evidence>
<dbReference type="PANTHER" id="PTHR31672">
    <property type="entry name" value="BNACNNG10540D PROTEIN"/>
    <property type="match status" value="1"/>
</dbReference>
<dbReference type="InterPro" id="IPR006527">
    <property type="entry name" value="F-box-assoc_dom_typ1"/>
</dbReference>
<dbReference type="PANTHER" id="PTHR31672:SF13">
    <property type="entry name" value="F-BOX PROTEIN CPR30-LIKE"/>
    <property type="match status" value="1"/>
</dbReference>
<gene>
    <name evidence="2" type="ORF">ISN44_As05g039240</name>
</gene>
<dbReference type="PROSITE" id="PS50181">
    <property type="entry name" value="FBOX"/>
    <property type="match status" value="1"/>
</dbReference>
<dbReference type="SMART" id="SM00256">
    <property type="entry name" value="FBOX"/>
    <property type="match status" value="1"/>
</dbReference>
<dbReference type="InterPro" id="IPR001810">
    <property type="entry name" value="F-box_dom"/>
</dbReference>
<dbReference type="Pfam" id="PF07734">
    <property type="entry name" value="FBA_1"/>
    <property type="match status" value="1"/>
</dbReference>
<feature type="domain" description="F-box" evidence="1">
    <location>
        <begin position="36"/>
        <end position="82"/>
    </location>
</feature>
<sequence>YIYIYIYIILKVRARVGANNKTLINNQSHLIEMRNTLMLSDLPGDLLEEILCRVPATSLKQLRSTCKQWNNLFNNGRFTRKHLDKAPKDFQNLMLSDSRVFSMSVSFHGIPSVEATCELSLIDSFSSFEDKFEISQVFHCDGLLLCTDADNTRIVVWNPCTGKTRWIEPNNRCYYYAFGSYLDKSYGNSYKILSYSGYGYENQELAIYEINSQSWRFLDVTRDCILERYTDYGVSLKGHTYWFASDEKEKNLSVFLVSFDYTTERFRRLRLPYQCPDYNTASLSVVREEKLAVLLQRENTSRTEIWVTSRIGETKVVSWSMVLAVDFPSELFILSGISFLVDAEKKFVVCCDNYFGEDEYDTKNLVHIVGENNKVREVNFGVSESSWPFLFNYVPSLIQIWEGVGGKRKRVE</sequence>
<keyword evidence="3" id="KW-1185">Reference proteome</keyword>
<dbReference type="NCBIfam" id="TIGR01640">
    <property type="entry name" value="F_box_assoc_1"/>
    <property type="match status" value="1"/>
</dbReference>
<evidence type="ECO:0000313" key="2">
    <source>
        <dbReference type="EMBL" id="KAG7611850.1"/>
    </source>
</evidence>
<accession>A0A8T2DN93</accession>
<dbReference type="AlphaFoldDB" id="A0A8T2DN93"/>
<dbReference type="OrthoDB" id="1025472at2759"/>
<name>A0A8T2DN93_ARASU</name>
<dbReference type="InterPro" id="IPR050796">
    <property type="entry name" value="SCF_F-box_component"/>
</dbReference>
<proteinExistence type="predicted"/>